<protein>
    <submittedName>
        <fullName evidence="2">NAD-dependent epimerase/dehydratase family protein</fullName>
    </submittedName>
</protein>
<dbReference type="OrthoDB" id="9801056at2"/>
<reference evidence="2 3" key="1">
    <citation type="submission" date="2018-11" db="EMBL/GenBank/DDBJ databases">
        <title>Photobacterium sp. BEI247 sp. nov., a marine bacterium isolated from Yongle Blue Hole in the South China Sea.</title>
        <authorList>
            <person name="Wang X."/>
        </authorList>
    </citation>
    <scope>NUCLEOTIDE SEQUENCE [LARGE SCALE GENOMIC DNA]</scope>
    <source>
        <strain evidence="3">BEI247</strain>
    </source>
</reference>
<evidence type="ECO:0000259" key="1">
    <source>
        <dbReference type="Pfam" id="PF01370"/>
    </source>
</evidence>
<keyword evidence="3" id="KW-1185">Reference proteome</keyword>
<dbReference type="PANTHER" id="PTHR43245">
    <property type="entry name" value="BIFUNCTIONAL POLYMYXIN RESISTANCE PROTEIN ARNA"/>
    <property type="match status" value="1"/>
</dbReference>
<name>A0A3S4TNP6_9GAMM</name>
<dbReference type="EMBL" id="RJLM01000001">
    <property type="protein sequence ID" value="RWX56597.1"/>
    <property type="molecule type" value="Genomic_DNA"/>
</dbReference>
<feature type="domain" description="NAD-dependent epimerase/dehydratase" evidence="1">
    <location>
        <begin position="3"/>
        <end position="221"/>
    </location>
</feature>
<accession>A0A3S4TNP6</accession>
<evidence type="ECO:0000313" key="2">
    <source>
        <dbReference type="EMBL" id="RWX56597.1"/>
    </source>
</evidence>
<dbReference type="InterPro" id="IPR036291">
    <property type="entry name" value="NAD(P)-bd_dom_sf"/>
</dbReference>
<dbReference type="PANTHER" id="PTHR43245:SF58">
    <property type="entry name" value="BLL5923 PROTEIN"/>
    <property type="match status" value="1"/>
</dbReference>
<dbReference type="Gene3D" id="3.40.50.720">
    <property type="entry name" value="NAD(P)-binding Rossmann-like Domain"/>
    <property type="match status" value="1"/>
</dbReference>
<proteinExistence type="predicted"/>
<dbReference type="Pfam" id="PF01370">
    <property type="entry name" value="Epimerase"/>
    <property type="match status" value="1"/>
</dbReference>
<dbReference type="RefSeq" id="WP_128781920.1">
    <property type="nucleotide sequence ID" value="NZ_RJLM01000001.1"/>
</dbReference>
<dbReference type="AlphaFoldDB" id="A0A3S4TNP6"/>
<dbReference type="SUPFAM" id="SSF51735">
    <property type="entry name" value="NAD(P)-binding Rossmann-fold domains"/>
    <property type="match status" value="1"/>
</dbReference>
<dbReference type="Proteomes" id="UP000287563">
    <property type="component" value="Unassembled WGS sequence"/>
</dbReference>
<evidence type="ECO:0000313" key="3">
    <source>
        <dbReference type="Proteomes" id="UP000287563"/>
    </source>
</evidence>
<sequence>MSVLLTGATGFVGRAFYQAYKGDTTCVVRHGEKHCFNSFFEIESLHSATEWEGAFNSEVEAVIHLAGLAHSNTFTDKDFFQVNTEGTLHLAREAAKAGVKRFVFVSSIGVNAVGTSGTAIDEMADAKPHNSYAESKHLAEQGLMQIAEETGLEVVIVRPTLVYGDGAPGNFGSLVRLIKNVFVLPFGLCRNKRSFISVDNLSSFLYTCAKHPKAAGETFVISDGISVSIEEFTSQIGRGLGKSIIQLPIPTWLMLMAAKMIGKSSQANQLLGDLDVDSSKAQKLLDWEPLETMEQAMEKLK</sequence>
<dbReference type="InterPro" id="IPR050177">
    <property type="entry name" value="Lipid_A_modif_metabolic_enz"/>
</dbReference>
<organism evidence="2 3">
    <name type="scientific">Photobacterium chitinilyticum</name>
    <dbReference type="NCBI Taxonomy" id="2485123"/>
    <lineage>
        <taxon>Bacteria</taxon>
        <taxon>Pseudomonadati</taxon>
        <taxon>Pseudomonadota</taxon>
        <taxon>Gammaproteobacteria</taxon>
        <taxon>Vibrionales</taxon>
        <taxon>Vibrionaceae</taxon>
        <taxon>Photobacterium</taxon>
    </lineage>
</organism>
<comment type="caution">
    <text evidence="2">The sequence shown here is derived from an EMBL/GenBank/DDBJ whole genome shotgun (WGS) entry which is preliminary data.</text>
</comment>
<dbReference type="InterPro" id="IPR001509">
    <property type="entry name" value="Epimerase_deHydtase"/>
</dbReference>
<gene>
    <name evidence="2" type="ORF">EDI28_00655</name>
</gene>